<dbReference type="OrthoDB" id="128837at2759"/>
<sequence length="99" mass="11856">MCWFHVCQNVKDRSKGKLERVTIDMIFRDLNNLHYARNEDEYLRRRSFILASWRAVSAFCDPFRKIADHTISQWVLHPRFSMWQAFHTPPGYAATKNPL</sequence>
<comment type="caution">
    <text evidence="1">The sequence shown here is derived from an EMBL/GenBank/DDBJ whole genome shotgun (WGS) entry which is preliminary data.</text>
</comment>
<gene>
    <name evidence="1" type="ORF">F443_22731</name>
</gene>
<name>V9DUZ3_PHYNI</name>
<protein>
    <recommendedName>
        <fullName evidence="3">MULE transposase domain-containing protein</fullName>
    </recommendedName>
</protein>
<keyword evidence="2" id="KW-1185">Reference proteome</keyword>
<evidence type="ECO:0008006" key="3">
    <source>
        <dbReference type="Google" id="ProtNLM"/>
    </source>
</evidence>
<evidence type="ECO:0000313" key="2">
    <source>
        <dbReference type="Proteomes" id="UP000018721"/>
    </source>
</evidence>
<reference evidence="1 2" key="1">
    <citation type="submission" date="2013-11" db="EMBL/GenBank/DDBJ databases">
        <title>The Genome Sequence of Phytophthora parasitica P1569.</title>
        <authorList>
            <consortium name="The Broad Institute Genomics Platform"/>
            <person name="Russ C."/>
            <person name="Tyler B."/>
            <person name="Panabieres F."/>
            <person name="Shan W."/>
            <person name="Tripathy S."/>
            <person name="Grunwald N."/>
            <person name="Machado M."/>
            <person name="Johnson C.S."/>
            <person name="Arredondo F."/>
            <person name="Hong C."/>
            <person name="Coffey M."/>
            <person name="Young S.K."/>
            <person name="Zeng Q."/>
            <person name="Gargeya S."/>
            <person name="Fitzgerald M."/>
            <person name="Abouelleil A."/>
            <person name="Alvarado L."/>
            <person name="Chapman S.B."/>
            <person name="Gainer-Dewar J."/>
            <person name="Goldberg J."/>
            <person name="Griggs A."/>
            <person name="Gujja S."/>
            <person name="Hansen M."/>
            <person name="Howarth C."/>
            <person name="Imamovic A."/>
            <person name="Ireland A."/>
            <person name="Larimer J."/>
            <person name="McCowan C."/>
            <person name="Murphy C."/>
            <person name="Pearson M."/>
            <person name="Poon T.W."/>
            <person name="Priest M."/>
            <person name="Roberts A."/>
            <person name="Saif S."/>
            <person name="Shea T."/>
            <person name="Sykes S."/>
            <person name="Wortman J."/>
            <person name="Nusbaum C."/>
            <person name="Birren B."/>
        </authorList>
    </citation>
    <scope>NUCLEOTIDE SEQUENCE [LARGE SCALE GENOMIC DNA]</scope>
    <source>
        <strain evidence="1 2">P1569</strain>
    </source>
</reference>
<dbReference type="Proteomes" id="UP000018721">
    <property type="component" value="Unassembled WGS sequence"/>
</dbReference>
<accession>V9DUZ3</accession>
<dbReference type="HOGENOM" id="CLU_2325371_0_0_1"/>
<dbReference type="AlphaFoldDB" id="V9DUZ3"/>
<organism evidence="1 2">
    <name type="scientific">Phytophthora nicotianae P1569</name>
    <dbReference type="NCBI Taxonomy" id="1317065"/>
    <lineage>
        <taxon>Eukaryota</taxon>
        <taxon>Sar</taxon>
        <taxon>Stramenopiles</taxon>
        <taxon>Oomycota</taxon>
        <taxon>Peronosporomycetes</taxon>
        <taxon>Peronosporales</taxon>
        <taxon>Peronosporaceae</taxon>
        <taxon>Phytophthora</taxon>
    </lineage>
</organism>
<dbReference type="EMBL" id="ANIZ01004388">
    <property type="protein sequence ID" value="ETI30148.1"/>
    <property type="molecule type" value="Genomic_DNA"/>
</dbReference>
<evidence type="ECO:0000313" key="1">
    <source>
        <dbReference type="EMBL" id="ETI30148.1"/>
    </source>
</evidence>
<proteinExistence type="predicted"/>